<dbReference type="EMBL" id="VSRR010002339">
    <property type="protein sequence ID" value="MPC30929.1"/>
    <property type="molecule type" value="Genomic_DNA"/>
</dbReference>
<organism evidence="1 2">
    <name type="scientific">Portunus trituberculatus</name>
    <name type="common">Swimming crab</name>
    <name type="synonym">Neptunus trituberculatus</name>
    <dbReference type="NCBI Taxonomy" id="210409"/>
    <lineage>
        <taxon>Eukaryota</taxon>
        <taxon>Metazoa</taxon>
        <taxon>Ecdysozoa</taxon>
        <taxon>Arthropoda</taxon>
        <taxon>Crustacea</taxon>
        <taxon>Multicrustacea</taxon>
        <taxon>Malacostraca</taxon>
        <taxon>Eumalacostraca</taxon>
        <taxon>Eucarida</taxon>
        <taxon>Decapoda</taxon>
        <taxon>Pleocyemata</taxon>
        <taxon>Brachyura</taxon>
        <taxon>Eubrachyura</taxon>
        <taxon>Portunoidea</taxon>
        <taxon>Portunidae</taxon>
        <taxon>Portuninae</taxon>
        <taxon>Portunus</taxon>
    </lineage>
</organism>
<gene>
    <name evidence="1" type="ORF">E2C01_024201</name>
</gene>
<dbReference type="Proteomes" id="UP000324222">
    <property type="component" value="Unassembled WGS sequence"/>
</dbReference>
<reference evidence="1 2" key="1">
    <citation type="submission" date="2019-05" db="EMBL/GenBank/DDBJ databases">
        <title>Another draft genome of Portunus trituberculatus and its Hox gene families provides insights of decapod evolution.</title>
        <authorList>
            <person name="Jeong J.-H."/>
            <person name="Song I."/>
            <person name="Kim S."/>
            <person name="Choi T."/>
            <person name="Kim D."/>
            <person name="Ryu S."/>
            <person name="Kim W."/>
        </authorList>
    </citation>
    <scope>NUCLEOTIDE SEQUENCE [LARGE SCALE GENOMIC DNA]</scope>
    <source>
        <tissue evidence="1">Muscle</tissue>
    </source>
</reference>
<proteinExistence type="predicted"/>
<accession>A0A5B7EC27</accession>
<sequence>MVLQVKQRNIVITLHLYCHHFLEKVLVLISWSKFINRPAILLNSEVGNARNTDILRHIHQLARQTHNYSCNFIICHQEEGSLQSIVQGTHGITQHMGLKGLAAQVLGIQQLYFTRTTNFLQADAYPRLFTRAWLASVGMLPNNLHLPKASNIKCSHAYKLLKSTTYLLNILSTAWIWGVEEVYGGLGSFLCIPHEDVALQSYQHMLQTPRPPRTAIDGRPHIARISQSNIHTW</sequence>
<comment type="caution">
    <text evidence="1">The sequence shown here is derived from an EMBL/GenBank/DDBJ whole genome shotgun (WGS) entry which is preliminary data.</text>
</comment>
<dbReference type="AlphaFoldDB" id="A0A5B7EC27"/>
<protein>
    <submittedName>
        <fullName evidence="1">Uncharacterized protein</fullName>
    </submittedName>
</protein>
<keyword evidence="2" id="KW-1185">Reference proteome</keyword>
<evidence type="ECO:0000313" key="2">
    <source>
        <dbReference type="Proteomes" id="UP000324222"/>
    </source>
</evidence>
<name>A0A5B7EC27_PORTR</name>
<evidence type="ECO:0000313" key="1">
    <source>
        <dbReference type="EMBL" id="MPC30929.1"/>
    </source>
</evidence>